<dbReference type="GO" id="GO:0008395">
    <property type="term" value="F:steroid hydroxylase activity"/>
    <property type="evidence" value="ECO:0007669"/>
    <property type="project" value="TreeGrafter"/>
</dbReference>
<dbReference type="GeneTree" id="ENSGT00950000182958"/>
<dbReference type="InterPro" id="IPR002401">
    <property type="entry name" value="Cyt_P450_E_grp-I"/>
</dbReference>
<reference evidence="17" key="2">
    <citation type="submission" date="2025-09" db="UniProtKB">
        <authorList>
            <consortium name="Ensembl"/>
        </authorList>
    </citation>
    <scope>IDENTIFICATION</scope>
</reference>
<comment type="catalytic activity">
    <reaction evidence="14">
        <text>an organic molecule + reduced [NADPH--hemoprotein reductase] + O2 = an alcohol + oxidized [NADPH--hemoprotein reductase] + H2O + H(+)</text>
        <dbReference type="Rhea" id="RHEA:17149"/>
        <dbReference type="Rhea" id="RHEA-COMP:11964"/>
        <dbReference type="Rhea" id="RHEA-COMP:11965"/>
        <dbReference type="ChEBI" id="CHEBI:15377"/>
        <dbReference type="ChEBI" id="CHEBI:15378"/>
        <dbReference type="ChEBI" id="CHEBI:15379"/>
        <dbReference type="ChEBI" id="CHEBI:30879"/>
        <dbReference type="ChEBI" id="CHEBI:57618"/>
        <dbReference type="ChEBI" id="CHEBI:58210"/>
        <dbReference type="ChEBI" id="CHEBI:142491"/>
        <dbReference type="EC" id="1.14.14.1"/>
    </reaction>
</comment>
<protein>
    <recommendedName>
        <fullName evidence="5">unspecific monooxygenase</fullName>
        <ecNumber evidence="5">1.14.14.1</ecNumber>
    </recommendedName>
</protein>
<comment type="similarity">
    <text evidence="4">Belongs to the cytochrome P450 family.</text>
</comment>
<dbReference type="PRINTS" id="PR00385">
    <property type="entry name" value="P450"/>
</dbReference>
<evidence type="ECO:0000313" key="17">
    <source>
        <dbReference type="Ensembl" id="ENSOKIP00005068217.1"/>
    </source>
</evidence>
<reference evidence="17" key="1">
    <citation type="submission" date="2025-08" db="UniProtKB">
        <authorList>
            <consortium name="Ensembl"/>
        </authorList>
    </citation>
    <scope>IDENTIFICATION</scope>
</reference>
<feature type="transmembrane region" description="Helical" evidence="16">
    <location>
        <begin position="20"/>
        <end position="40"/>
    </location>
</feature>
<evidence type="ECO:0000256" key="14">
    <source>
        <dbReference type="ARBA" id="ARBA00047827"/>
    </source>
</evidence>
<organism evidence="17 18">
    <name type="scientific">Oncorhynchus kisutch</name>
    <name type="common">Coho salmon</name>
    <name type="synonym">Salmo kisutch</name>
    <dbReference type="NCBI Taxonomy" id="8019"/>
    <lineage>
        <taxon>Eukaryota</taxon>
        <taxon>Metazoa</taxon>
        <taxon>Chordata</taxon>
        <taxon>Craniata</taxon>
        <taxon>Vertebrata</taxon>
        <taxon>Euteleostomi</taxon>
        <taxon>Actinopterygii</taxon>
        <taxon>Neopterygii</taxon>
        <taxon>Teleostei</taxon>
        <taxon>Protacanthopterygii</taxon>
        <taxon>Salmoniformes</taxon>
        <taxon>Salmonidae</taxon>
        <taxon>Salmoninae</taxon>
        <taxon>Oncorhynchus</taxon>
    </lineage>
</organism>
<evidence type="ECO:0000313" key="18">
    <source>
        <dbReference type="Proteomes" id="UP000694557"/>
    </source>
</evidence>
<dbReference type="FunFam" id="1.10.630.10:FF:000003">
    <property type="entry name" value="cytochrome P450 3A12-like isoform X2"/>
    <property type="match status" value="1"/>
</dbReference>
<evidence type="ECO:0000256" key="6">
    <source>
        <dbReference type="ARBA" id="ARBA00022617"/>
    </source>
</evidence>
<dbReference type="EC" id="1.14.14.1" evidence="5"/>
<dbReference type="InterPro" id="IPR001128">
    <property type="entry name" value="Cyt_P450"/>
</dbReference>
<keyword evidence="10" id="KW-0560">Oxidoreductase</keyword>
<dbReference type="GO" id="GO:0020037">
    <property type="term" value="F:heme binding"/>
    <property type="evidence" value="ECO:0007669"/>
    <property type="project" value="InterPro"/>
</dbReference>
<evidence type="ECO:0000256" key="9">
    <source>
        <dbReference type="ARBA" id="ARBA00022848"/>
    </source>
</evidence>
<evidence type="ECO:0000256" key="13">
    <source>
        <dbReference type="ARBA" id="ARBA00023136"/>
    </source>
</evidence>
<dbReference type="AlphaFoldDB" id="A0A8C7I7D8"/>
<keyword evidence="11 15" id="KW-0408">Iron</keyword>
<evidence type="ECO:0000256" key="8">
    <source>
        <dbReference type="ARBA" id="ARBA00022824"/>
    </source>
</evidence>
<dbReference type="PANTHER" id="PTHR24302">
    <property type="entry name" value="CYTOCHROME P450 FAMILY 3"/>
    <property type="match status" value="1"/>
</dbReference>
<sequence>AGSRTGGKMMSFLPYFSAETWTLLALLITLIVVYWPYGVFTKMGIPGPKPLPYFGTMLEYRKGIINFDTECFQKYGRIWGIYDGRQPVLCTMDKSIIKTVLIKECYNIFINRRDFHLNGEMFDALSVAEDDTWRRIRSVLSPSFTSGRLKEMFGIMKQHSANLLNGMKKQADKDQTIEVKEFFGPYSMDVVTSTAFSVDIDSLNNPSDPFVSNVKKMTKFDLLNPLFLLVCLFPFTGPILEKMKFSIFPTAVTDFFYTSLIKIKSGRDTGISTLQTHTWKLLLPTHTWKLFFSLSLPPPPSTGLTDHEILSQAMIFIFAGYETSSSTMSFLAYNLATNPHVMTKLQEEIDTVFPNKAPIQYEGLMQMDYLDCVLNESLRLYPISPRLERVAKKTVEINGIIIPKDCVVLVPTWTLHRDPEIWSDPEEFKPERFSKENKESIDPYTYMPFGPRNCIGMRFALIMIKLAMVEILQSFTFSVCDETEVRHSPEQTEYDIIKHQ</sequence>
<evidence type="ECO:0000256" key="5">
    <source>
        <dbReference type="ARBA" id="ARBA00012109"/>
    </source>
</evidence>
<dbReference type="GO" id="GO:0016712">
    <property type="term" value="F:oxidoreductase activity, acting on paired donors, with incorporation or reduction of molecular oxygen, reduced flavin or flavoprotein as one donor, and incorporation of one atom of oxygen"/>
    <property type="evidence" value="ECO:0007669"/>
    <property type="project" value="UniProtKB-EC"/>
</dbReference>
<evidence type="ECO:0000256" key="3">
    <source>
        <dbReference type="ARBA" id="ARBA00004406"/>
    </source>
</evidence>
<dbReference type="GO" id="GO:0005506">
    <property type="term" value="F:iron ion binding"/>
    <property type="evidence" value="ECO:0007669"/>
    <property type="project" value="InterPro"/>
</dbReference>
<comment type="cofactor">
    <cofactor evidence="1 15">
        <name>heme</name>
        <dbReference type="ChEBI" id="CHEBI:30413"/>
    </cofactor>
</comment>
<dbReference type="Ensembl" id="ENSOKIT00005072560.1">
    <property type="protein sequence ID" value="ENSOKIP00005068217.1"/>
    <property type="gene ID" value="ENSOKIG00005028508.1"/>
</dbReference>
<gene>
    <name evidence="17" type="primary">LOC109879572</name>
</gene>
<dbReference type="InterPro" id="IPR036396">
    <property type="entry name" value="Cyt_P450_sf"/>
</dbReference>
<dbReference type="PRINTS" id="PR00463">
    <property type="entry name" value="EP450I"/>
</dbReference>
<evidence type="ECO:0000256" key="1">
    <source>
        <dbReference type="ARBA" id="ARBA00001971"/>
    </source>
</evidence>
<proteinExistence type="inferred from homology"/>
<evidence type="ECO:0000256" key="11">
    <source>
        <dbReference type="ARBA" id="ARBA00023004"/>
    </source>
</evidence>
<keyword evidence="6 15" id="KW-0349">Heme</keyword>
<name>A0A8C7I7D8_ONCKI</name>
<dbReference type="SUPFAM" id="SSF48264">
    <property type="entry name" value="Cytochrome P450"/>
    <property type="match status" value="1"/>
</dbReference>
<evidence type="ECO:0000256" key="7">
    <source>
        <dbReference type="ARBA" id="ARBA00022723"/>
    </source>
</evidence>
<evidence type="ECO:0000256" key="4">
    <source>
        <dbReference type="ARBA" id="ARBA00010617"/>
    </source>
</evidence>
<dbReference type="Gene3D" id="1.10.630.10">
    <property type="entry name" value="Cytochrome P450"/>
    <property type="match status" value="1"/>
</dbReference>
<keyword evidence="7 15" id="KW-0479">Metal-binding</keyword>
<dbReference type="InterPro" id="IPR050705">
    <property type="entry name" value="Cytochrome_P450_3A"/>
</dbReference>
<feature type="binding site" description="axial binding residue" evidence="15">
    <location>
        <position position="454"/>
    </location>
    <ligand>
        <name>heme</name>
        <dbReference type="ChEBI" id="CHEBI:30413"/>
    </ligand>
    <ligandPart>
        <name>Fe</name>
        <dbReference type="ChEBI" id="CHEBI:18248"/>
    </ligandPart>
</feature>
<comment type="subcellular location">
    <subcellularLocation>
        <location evidence="3">Endoplasmic reticulum membrane</location>
        <topology evidence="3">Peripheral membrane protein</topology>
    </subcellularLocation>
    <subcellularLocation>
        <location evidence="2">Microsome membrane</location>
        <topology evidence="2">Peripheral membrane protein</topology>
    </subcellularLocation>
</comment>
<evidence type="ECO:0000256" key="12">
    <source>
        <dbReference type="ARBA" id="ARBA00023033"/>
    </source>
</evidence>
<keyword evidence="12" id="KW-0503">Monooxygenase</keyword>
<accession>A0A8C7I7D8</accession>
<keyword evidence="18" id="KW-1185">Reference proteome</keyword>
<dbReference type="PANTHER" id="PTHR24302:SF32">
    <property type="entry name" value="CYTOCHROME P450, FAMILY 3, SUBFAMILY A, POLYPEPTIDE 65"/>
    <property type="match status" value="1"/>
</dbReference>
<evidence type="ECO:0000256" key="2">
    <source>
        <dbReference type="ARBA" id="ARBA00004174"/>
    </source>
</evidence>
<dbReference type="Proteomes" id="UP000694557">
    <property type="component" value="Unassembled WGS sequence"/>
</dbReference>
<evidence type="ECO:0000256" key="16">
    <source>
        <dbReference type="SAM" id="Phobius"/>
    </source>
</evidence>
<keyword evidence="13 16" id="KW-0472">Membrane</keyword>
<keyword evidence="9" id="KW-0492">Microsome</keyword>
<keyword evidence="16" id="KW-1133">Transmembrane helix</keyword>
<evidence type="ECO:0000256" key="10">
    <source>
        <dbReference type="ARBA" id="ARBA00023002"/>
    </source>
</evidence>
<dbReference type="Pfam" id="PF00067">
    <property type="entry name" value="p450"/>
    <property type="match status" value="1"/>
</dbReference>
<keyword evidence="8" id="KW-0256">Endoplasmic reticulum</keyword>
<evidence type="ECO:0000256" key="15">
    <source>
        <dbReference type="PIRSR" id="PIRSR602401-1"/>
    </source>
</evidence>
<keyword evidence="16" id="KW-0812">Transmembrane</keyword>
<dbReference type="GO" id="GO:0005789">
    <property type="term" value="C:endoplasmic reticulum membrane"/>
    <property type="evidence" value="ECO:0007669"/>
    <property type="project" value="UniProtKB-SubCell"/>
</dbReference>